<feature type="domain" description="Glycosyl transferase family 3" evidence="5">
    <location>
        <begin position="103"/>
        <end position="353"/>
    </location>
</feature>
<protein>
    <submittedName>
        <fullName evidence="7">Anthranilate phosphoribosyltransferase</fullName>
    </submittedName>
</protein>
<dbReference type="GO" id="GO:0008652">
    <property type="term" value="P:amino acid biosynthetic process"/>
    <property type="evidence" value="ECO:0007669"/>
    <property type="project" value="UniProtKB-KW"/>
</dbReference>
<feature type="domain" description="Glycosyl transferase family 3 N-terminal" evidence="6">
    <location>
        <begin position="23"/>
        <end position="74"/>
    </location>
</feature>
<organism evidence="7 8">
    <name type="scientific">Halovivax cerinus</name>
    <dbReference type="NCBI Taxonomy" id="1487865"/>
    <lineage>
        <taxon>Archaea</taxon>
        <taxon>Methanobacteriati</taxon>
        <taxon>Methanobacteriota</taxon>
        <taxon>Stenosarchaea group</taxon>
        <taxon>Halobacteria</taxon>
        <taxon>Halobacteriales</taxon>
        <taxon>Natrialbaceae</taxon>
        <taxon>Halovivax</taxon>
    </lineage>
</organism>
<evidence type="ECO:0000259" key="6">
    <source>
        <dbReference type="Pfam" id="PF02885"/>
    </source>
</evidence>
<dbReference type="PANTHER" id="PTHR43285:SF2">
    <property type="entry name" value="ANTHRANILATE PHOSPHORIBOSYLTRANSFERASE"/>
    <property type="match status" value="1"/>
</dbReference>
<dbReference type="Pfam" id="PF00591">
    <property type="entry name" value="Glycos_transf_3"/>
    <property type="match status" value="1"/>
</dbReference>
<dbReference type="InterPro" id="IPR000312">
    <property type="entry name" value="Glycosyl_Trfase_fam3"/>
</dbReference>
<evidence type="ECO:0000313" key="8">
    <source>
        <dbReference type="Proteomes" id="UP001595846"/>
    </source>
</evidence>
<dbReference type="AlphaFoldDB" id="A0ABD5NSU8"/>
<accession>A0ABD5NSU8</accession>
<dbReference type="InterPro" id="IPR035902">
    <property type="entry name" value="Nuc_phospho_transferase"/>
</dbReference>
<dbReference type="RefSeq" id="WP_256532428.1">
    <property type="nucleotide sequence ID" value="NZ_CP101824.1"/>
</dbReference>
<gene>
    <name evidence="7" type="ORF">ACFOUR_17445</name>
</gene>
<dbReference type="InterPro" id="IPR036320">
    <property type="entry name" value="Glycosyl_Trfase_fam3_N_dom_sf"/>
</dbReference>
<dbReference type="Gene3D" id="3.40.1030.10">
    <property type="entry name" value="Nucleoside phosphorylase/phosphoribosyltransferase catalytic domain"/>
    <property type="match status" value="1"/>
</dbReference>
<dbReference type="EMBL" id="JBHSAQ010000016">
    <property type="protein sequence ID" value="MFC3960148.1"/>
    <property type="molecule type" value="Genomic_DNA"/>
</dbReference>
<feature type="compositionally biased region" description="Basic and acidic residues" evidence="4">
    <location>
        <begin position="1"/>
        <end position="11"/>
    </location>
</feature>
<evidence type="ECO:0000256" key="3">
    <source>
        <dbReference type="ARBA" id="ARBA00022679"/>
    </source>
</evidence>
<evidence type="ECO:0000256" key="1">
    <source>
        <dbReference type="ARBA" id="ARBA00022605"/>
    </source>
</evidence>
<proteinExistence type="predicted"/>
<keyword evidence="2 7" id="KW-0328">Glycosyltransferase</keyword>
<keyword evidence="1" id="KW-0028">Amino-acid biosynthesis</keyword>
<dbReference type="Proteomes" id="UP001595846">
    <property type="component" value="Unassembled WGS sequence"/>
</dbReference>
<dbReference type="InterPro" id="IPR017459">
    <property type="entry name" value="Glycosyl_Trfase_fam3_N_dom"/>
</dbReference>
<dbReference type="GeneID" id="73901510"/>
<dbReference type="PANTHER" id="PTHR43285">
    <property type="entry name" value="ANTHRANILATE PHOSPHORIBOSYLTRANSFERASE"/>
    <property type="match status" value="1"/>
</dbReference>
<dbReference type="GO" id="GO:0016763">
    <property type="term" value="F:pentosyltransferase activity"/>
    <property type="evidence" value="ECO:0007669"/>
    <property type="project" value="UniProtKB-ARBA"/>
</dbReference>
<keyword evidence="3" id="KW-0808">Transferase</keyword>
<evidence type="ECO:0000313" key="7">
    <source>
        <dbReference type="EMBL" id="MFC3960148.1"/>
    </source>
</evidence>
<dbReference type="Gene3D" id="1.20.970.10">
    <property type="entry name" value="Transferase, Pyrimidine Nucleoside Phosphorylase, Chain C"/>
    <property type="match status" value="1"/>
</dbReference>
<keyword evidence="8" id="KW-1185">Reference proteome</keyword>
<dbReference type="SUPFAM" id="SSF47648">
    <property type="entry name" value="Nucleoside phosphorylase/phosphoribosyltransferase N-terminal domain"/>
    <property type="match status" value="1"/>
</dbReference>
<sequence length="380" mass="39910">MSGDSPLDRLLSDVVGSGPRSSSDMTYEQAFAAMEGILTGEPDPTVLGGFWIANRWKGNTPTELAAFVDAMRTASVEPAVPDTDPVDIGANYDGKADTPPLGVASGIVAAAAGTPVAVHSADRVPTTDGVTYRHVLDELGVRTDLSPAASAAMVDEIGFGFYDAVRFNPGLHALLDRRRALGLRTFVNTIETLANPTETDVHLGSFFHRPFAERMIATFRESRTLAVDRVVMVNGQEGSDDVRPGTVRLVEWTARGNGPSAVDTGSGTEDQTVELSEIETGEFGVAGDVPSPGDDLAADGARLAREVVRGERRDAAADVVSLNAGVRIYARGDASTLSTAVDRARDAIADGRADAVLATLEGFDPADHVPCRSGPVDHTP</sequence>
<evidence type="ECO:0000259" key="5">
    <source>
        <dbReference type="Pfam" id="PF00591"/>
    </source>
</evidence>
<dbReference type="Pfam" id="PF02885">
    <property type="entry name" value="Glycos_trans_3N"/>
    <property type="match status" value="1"/>
</dbReference>
<dbReference type="InterPro" id="IPR005940">
    <property type="entry name" value="Anthranilate_Pribosyl_Tfrase"/>
</dbReference>
<name>A0ABD5NSU8_9EURY</name>
<evidence type="ECO:0000256" key="2">
    <source>
        <dbReference type="ARBA" id="ARBA00022676"/>
    </source>
</evidence>
<dbReference type="SUPFAM" id="SSF52418">
    <property type="entry name" value="Nucleoside phosphorylase/phosphoribosyltransferase catalytic domain"/>
    <property type="match status" value="1"/>
</dbReference>
<evidence type="ECO:0000256" key="4">
    <source>
        <dbReference type="SAM" id="MobiDB-lite"/>
    </source>
</evidence>
<reference evidence="7 8" key="1">
    <citation type="journal article" date="2019" name="Int. J. Syst. Evol. Microbiol.">
        <title>The Global Catalogue of Microorganisms (GCM) 10K type strain sequencing project: providing services to taxonomists for standard genome sequencing and annotation.</title>
        <authorList>
            <consortium name="The Broad Institute Genomics Platform"/>
            <consortium name="The Broad Institute Genome Sequencing Center for Infectious Disease"/>
            <person name="Wu L."/>
            <person name="Ma J."/>
        </authorList>
    </citation>
    <scope>NUCLEOTIDE SEQUENCE [LARGE SCALE GENOMIC DNA]</scope>
    <source>
        <strain evidence="7 8">IBRC-M 10256</strain>
    </source>
</reference>
<feature type="region of interest" description="Disordered" evidence="4">
    <location>
        <begin position="1"/>
        <end position="23"/>
    </location>
</feature>
<comment type="caution">
    <text evidence="7">The sequence shown here is derived from an EMBL/GenBank/DDBJ whole genome shotgun (WGS) entry which is preliminary data.</text>
</comment>